<reference evidence="10 11" key="1">
    <citation type="journal article" date="2014" name="Nat. Commun.">
        <title>Klebsormidium flaccidum genome reveals primary factors for plant terrestrial adaptation.</title>
        <authorList>
            <person name="Hori K."/>
            <person name="Maruyama F."/>
            <person name="Fujisawa T."/>
            <person name="Togashi T."/>
            <person name="Yamamoto N."/>
            <person name="Seo M."/>
            <person name="Sato S."/>
            <person name="Yamada T."/>
            <person name="Mori H."/>
            <person name="Tajima N."/>
            <person name="Moriyama T."/>
            <person name="Ikeuchi M."/>
            <person name="Watanabe M."/>
            <person name="Wada H."/>
            <person name="Kobayashi K."/>
            <person name="Saito M."/>
            <person name="Masuda T."/>
            <person name="Sasaki-Sekimoto Y."/>
            <person name="Mashiguchi K."/>
            <person name="Awai K."/>
            <person name="Shimojima M."/>
            <person name="Masuda S."/>
            <person name="Iwai M."/>
            <person name="Nobusawa T."/>
            <person name="Narise T."/>
            <person name="Kondo S."/>
            <person name="Saito H."/>
            <person name="Sato R."/>
            <person name="Murakawa M."/>
            <person name="Ihara Y."/>
            <person name="Oshima-Yamada Y."/>
            <person name="Ohtaka K."/>
            <person name="Satoh M."/>
            <person name="Sonobe K."/>
            <person name="Ishii M."/>
            <person name="Ohtani R."/>
            <person name="Kanamori-Sato M."/>
            <person name="Honoki R."/>
            <person name="Miyazaki D."/>
            <person name="Mochizuki H."/>
            <person name="Umetsu J."/>
            <person name="Higashi K."/>
            <person name="Shibata D."/>
            <person name="Kamiya Y."/>
            <person name="Sato N."/>
            <person name="Nakamura Y."/>
            <person name="Tabata S."/>
            <person name="Ida S."/>
            <person name="Kurokawa K."/>
            <person name="Ohta H."/>
        </authorList>
    </citation>
    <scope>NUCLEOTIDE SEQUENCE [LARGE SCALE GENOMIC DNA]</scope>
    <source>
        <strain evidence="10 11">NIES-2285</strain>
    </source>
</reference>
<dbReference type="Pfam" id="PF00149">
    <property type="entry name" value="Metallophos"/>
    <property type="match status" value="1"/>
</dbReference>
<evidence type="ECO:0000256" key="4">
    <source>
        <dbReference type="ARBA" id="ARBA00023180"/>
    </source>
</evidence>
<dbReference type="SUPFAM" id="SSF49363">
    <property type="entry name" value="Purple acid phosphatase, N-terminal domain"/>
    <property type="match status" value="1"/>
</dbReference>
<dbReference type="CDD" id="cd00839">
    <property type="entry name" value="MPP_PAPs"/>
    <property type="match status" value="1"/>
</dbReference>
<evidence type="ECO:0000259" key="7">
    <source>
        <dbReference type="Pfam" id="PF00149"/>
    </source>
</evidence>
<dbReference type="PANTHER" id="PTHR22953">
    <property type="entry name" value="ACID PHOSPHATASE RELATED"/>
    <property type="match status" value="1"/>
</dbReference>
<proteinExistence type="inferred from homology"/>
<dbReference type="OrthoDB" id="407721at2759"/>
<dbReference type="InterPro" id="IPR015914">
    <property type="entry name" value="PAPs_N"/>
</dbReference>
<keyword evidence="2 5" id="KW-0732">Signal</keyword>
<feature type="domain" description="Purple acid phosphatase N-terminal" evidence="9">
    <location>
        <begin position="66"/>
        <end position="181"/>
    </location>
</feature>
<comment type="catalytic activity">
    <reaction evidence="5">
        <text>a phosphate monoester + H2O = an alcohol + phosphate</text>
        <dbReference type="Rhea" id="RHEA:15017"/>
        <dbReference type="ChEBI" id="CHEBI:15377"/>
        <dbReference type="ChEBI" id="CHEBI:30879"/>
        <dbReference type="ChEBI" id="CHEBI:43474"/>
        <dbReference type="ChEBI" id="CHEBI:67140"/>
        <dbReference type="EC" id="3.1.3.2"/>
    </reaction>
</comment>
<keyword evidence="11" id="KW-1185">Reference proteome</keyword>
<evidence type="ECO:0000313" key="11">
    <source>
        <dbReference type="Proteomes" id="UP000054558"/>
    </source>
</evidence>
<feature type="compositionally biased region" description="Low complexity" evidence="6">
    <location>
        <begin position="606"/>
        <end position="656"/>
    </location>
</feature>
<organism evidence="10 11">
    <name type="scientific">Klebsormidium nitens</name>
    <name type="common">Green alga</name>
    <name type="synonym">Ulothrix nitens</name>
    <dbReference type="NCBI Taxonomy" id="105231"/>
    <lineage>
        <taxon>Eukaryota</taxon>
        <taxon>Viridiplantae</taxon>
        <taxon>Streptophyta</taxon>
        <taxon>Klebsormidiophyceae</taxon>
        <taxon>Klebsormidiales</taxon>
        <taxon>Klebsormidiaceae</taxon>
        <taxon>Klebsormidium</taxon>
    </lineage>
</organism>
<dbReference type="AlphaFoldDB" id="A0A1Y1HR04"/>
<evidence type="ECO:0000256" key="6">
    <source>
        <dbReference type="SAM" id="MobiDB-lite"/>
    </source>
</evidence>
<dbReference type="GO" id="GO:0003993">
    <property type="term" value="F:acid phosphatase activity"/>
    <property type="evidence" value="ECO:0000318"/>
    <property type="project" value="GO_Central"/>
</dbReference>
<dbReference type="OMA" id="WGRFMQN"/>
<dbReference type="EMBL" id="DF237019">
    <property type="protein sequence ID" value="GAQ81065.1"/>
    <property type="molecule type" value="Genomic_DNA"/>
</dbReference>
<dbReference type="Pfam" id="PF16656">
    <property type="entry name" value="Pur_ac_phosph_N"/>
    <property type="match status" value="1"/>
</dbReference>
<dbReference type="Gene3D" id="3.60.21.10">
    <property type="match status" value="2"/>
</dbReference>
<name>A0A1Y1HR04_KLENI</name>
<dbReference type="Gene3D" id="2.60.40.380">
    <property type="entry name" value="Purple acid phosphatase-like, N-terminal"/>
    <property type="match status" value="1"/>
</dbReference>
<dbReference type="InterPro" id="IPR041792">
    <property type="entry name" value="MPP_PAP"/>
</dbReference>
<gene>
    <name evidence="10" type="ORF">KFL_000700010</name>
</gene>
<dbReference type="SUPFAM" id="SSF56300">
    <property type="entry name" value="Metallo-dependent phosphatases"/>
    <property type="match status" value="1"/>
</dbReference>
<dbReference type="GO" id="GO:0046872">
    <property type="term" value="F:metal ion binding"/>
    <property type="evidence" value="ECO:0007669"/>
    <property type="project" value="InterPro"/>
</dbReference>
<evidence type="ECO:0000313" key="10">
    <source>
        <dbReference type="EMBL" id="GAQ81065.1"/>
    </source>
</evidence>
<evidence type="ECO:0000256" key="3">
    <source>
        <dbReference type="ARBA" id="ARBA00022801"/>
    </source>
</evidence>
<dbReference type="InterPro" id="IPR008963">
    <property type="entry name" value="Purple_acid_Pase-like_N"/>
</dbReference>
<dbReference type="InterPro" id="IPR029052">
    <property type="entry name" value="Metallo-depent_PP-like"/>
</dbReference>
<protein>
    <recommendedName>
        <fullName evidence="5">Purple acid phosphatase</fullName>
        <ecNumber evidence="5">3.1.3.2</ecNumber>
    </recommendedName>
</protein>
<dbReference type="InterPro" id="IPR039331">
    <property type="entry name" value="PAPs-like"/>
</dbReference>
<dbReference type="PANTHER" id="PTHR22953:SF155">
    <property type="entry name" value="PURPLE ACID PHOSPHATASE 18"/>
    <property type="match status" value="1"/>
</dbReference>
<feature type="signal peptide" evidence="5">
    <location>
        <begin position="1"/>
        <end position="21"/>
    </location>
</feature>
<feature type="domain" description="Calcineurin-like phosphoesterase" evidence="7">
    <location>
        <begin position="193"/>
        <end position="411"/>
    </location>
</feature>
<accession>A0A1Y1HR04</accession>
<dbReference type="Pfam" id="PF14008">
    <property type="entry name" value="Metallophos_C"/>
    <property type="match status" value="1"/>
</dbReference>
<sequence length="717" mass="76803">MARAALFAAVLLVALTAAAEAQVLSNAIATPVTVPFDTTLRPAADFANLTDPAWTPPGYDQGNNASQVHLSLASPNGVAVHWATGAYKTGTGALTRNNPNSVPSVVRYGTSAGDLTNYISGAAEVYDQIYNTTVPATGGSTSLNYTSPILHSAFITGLRPNTTYFYQVGDNTTFSQTYNFTVVNPAGQTYPQRILAIADWGMSSNATSTLQHILQSSIGNVNPPVIFYIADYVYADTWYTNGTVSKPNTGFEGLTSGTWQPVWDAFLRFVEPLVSRVPWVGGTGNHEIEMQSDGQNTIFKAVQARWKASSYPAAASSGNFFYYSVNVGPVHGIFISPYVDYTPGSDQWQWLAEDLRSVNRSVTPWVIVNIHNPWVTTDTSYKEFEQMRASMEPLTYRWGVDIFYYGHVHSYERTYPVYDYVIDPCGAVHITIGDAGNAEGLSGLASDKLQHKYEDLNNGCPVVANSSVRPGYLVPVDPTINDPWSFFKRALTYNADGNSSSPGGTPGYCDKAQPAWSAYRESSFGHGTLDIVNGTYARWQWHRNQDSNAVATDDVWIVRDTANCPNKLGKWPFVTAGLTTGPAPTPAPTTAPAAATPAPAAPPPANATSAAPAANATAPATAPVPAPAASATSPAPAAGAPATSASSAPAPRAARPLLRPCRRRRAPRGSMSAVSPTWSEIMIRRRVFVSCLDIYDGSLVTPTLLTKVTKTNDQHGS</sequence>
<evidence type="ECO:0000256" key="5">
    <source>
        <dbReference type="RuleBase" id="RU361203"/>
    </source>
</evidence>
<feature type="chain" id="PRO_5011816842" description="Purple acid phosphatase" evidence="5">
    <location>
        <begin position="22"/>
        <end position="717"/>
    </location>
</feature>
<dbReference type="STRING" id="105231.A0A1Y1HR04"/>
<dbReference type="Proteomes" id="UP000054558">
    <property type="component" value="Unassembled WGS sequence"/>
</dbReference>
<comment type="similarity">
    <text evidence="1 5">Belongs to the metallophosphoesterase superfamily. Purple acid phosphatase family.</text>
</comment>
<evidence type="ECO:0000259" key="8">
    <source>
        <dbReference type="Pfam" id="PF14008"/>
    </source>
</evidence>
<feature type="domain" description="Purple acid phosphatase C-terminal" evidence="8">
    <location>
        <begin position="507"/>
        <end position="548"/>
    </location>
</feature>
<feature type="region of interest" description="Disordered" evidence="6">
    <location>
        <begin position="579"/>
        <end position="675"/>
    </location>
</feature>
<evidence type="ECO:0000256" key="1">
    <source>
        <dbReference type="ARBA" id="ARBA00008723"/>
    </source>
</evidence>
<keyword evidence="3 5" id="KW-0378">Hydrolase</keyword>
<dbReference type="EC" id="3.1.3.2" evidence="5"/>
<evidence type="ECO:0000256" key="2">
    <source>
        <dbReference type="ARBA" id="ARBA00022729"/>
    </source>
</evidence>
<evidence type="ECO:0000259" key="9">
    <source>
        <dbReference type="Pfam" id="PF16656"/>
    </source>
</evidence>
<dbReference type="InterPro" id="IPR025733">
    <property type="entry name" value="PAPs_C"/>
</dbReference>
<keyword evidence="4" id="KW-0325">Glycoprotein</keyword>
<dbReference type="InterPro" id="IPR004843">
    <property type="entry name" value="Calcineurin-like_PHP"/>
</dbReference>